<comment type="subcellular location">
    <subcellularLocation>
        <location evidence="3">Cytoplasm</location>
    </subcellularLocation>
</comment>
<evidence type="ECO:0000259" key="13">
    <source>
        <dbReference type="Pfam" id="PF01676"/>
    </source>
</evidence>
<dbReference type="PANTHER" id="PTHR31637:SF7">
    <property type="entry name" value="2,3-BISPHOSPHOGLYCERATE-INDEPENDENT PHOSPHOGLYCERATE MUTASE 1"/>
    <property type="match status" value="1"/>
</dbReference>
<dbReference type="InterPro" id="IPR017850">
    <property type="entry name" value="Alkaline_phosphatase_core_sf"/>
</dbReference>
<keyword evidence="8" id="KW-0963">Cytoplasm</keyword>
<dbReference type="CDD" id="cd16010">
    <property type="entry name" value="iPGM"/>
    <property type="match status" value="1"/>
</dbReference>
<evidence type="ECO:0000256" key="3">
    <source>
        <dbReference type="ARBA" id="ARBA00004496"/>
    </source>
</evidence>
<evidence type="ECO:0000256" key="11">
    <source>
        <dbReference type="ARBA" id="ARBA00023211"/>
    </source>
</evidence>
<keyword evidence="9" id="KW-0479">Metal-binding</keyword>
<comment type="catalytic activity">
    <reaction evidence="1">
        <text>(2R)-2-phosphoglycerate = (2R)-3-phosphoglycerate</text>
        <dbReference type="Rhea" id="RHEA:15901"/>
        <dbReference type="ChEBI" id="CHEBI:58272"/>
        <dbReference type="ChEBI" id="CHEBI:58289"/>
        <dbReference type="EC" id="5.4.2.12"/>
    </reaction>
</comment>
<evidence type="ECO:0000256" key="9">
    <source>
        <dbReference type="ARBA" id="ARBA00022723"/>
    </source>
</evidence>
<evidence type="ECO:0000313" key="15">
    <source>
        <dbReference type="EMBL" id="AQK99707.1"/>
    </source>
</evidence>
<keyword evidence="12" id="KW-0413">Isomerase</keyword>
<accession>A0A1D6G993</accession>
<comment type="pathway">
    <text evidence="4">Carbohydrate degradation; glycolysis; pyruvate from D-glyceraldehyde 3-phosphate: step 3/5.</text>
</comment>
<dbReference type="GO" id="GO:0009637">
    <property type="term" value="P:response to blue light"/>
    <property type="evidence" value="ECO:0007669"/>
    <property type="project" value="UniProtKB-ARBA"/>
</dbReference>
<evidence type="ECO:0000256" key="1">
    <source>
        <dbReference type="ARBA" id="ARBA00000370"/>
    </source>
</evidence>
<comment type="similarity">
    <text evidence="5">Belongs to the BPG-independent phosphoglycerate mutase family.</text>
</comment>
<dbReference type="Pfam" id="PF06415">
    <property type="entry name" value="iPGM_N"/>
    <property type="match status" value="1"/>
</dbReference>
<name>A0A1D6G993_MAIZE</name>
<dbReference type="GO" id="GO:0006007">
    <property type="term" value="P:glucose catabolic process"/>
    <property type="evidence" value="ECO:0007669"/>
    <property type="project" value="InterPro"/>
</dbReference>
<dbReference type="FunFam" id="3.40.720.10:FF:000125">
    <property type="entry name" value="2,3-bisphosphoglycerate-independent phosphoglycerate mutase"/>
    <property type="match status" value="1"/>
</dbReference>
<dbReference type="InterPro" id="IPR006124">
    <property type="entry name" value="Metalloenzyme"/>
</dbReference>
<dbReference type="IntAct" id="A0A1D6G993">
    <property type="interactions" value="10"/>
</dbReference>
<dbReference type="ExpressionAtlas" id="A0A1D6G993">
    <property type="expression patterns" value="baseline and differential"/>
</dbReference>
<dbReference type="EMBL" id="CM000784">
    <property type="protein sequence ID" value="AQK99707.1"/>
    <property type="molecule type" value="Genomic_DNA"/>
</dbReference>
<dbReference type="InterPro" id="IPR036646">
    <property type="entry name" value="PGAM_B_sf"/>
</dbReference>
<dbReference type="InParanoid" id="A0A1D6G993"/>
<dbReference type="Pfam" id="PF01676">
    <property type="entry name" value="Metalloenzyme"/>
    <property type="match status" value="1"/>
</dbReference>
<dbReference type="FunFam" id="3.40.1450.10:FF:000002">
    <property type="entry name" value="2,3-bisphosphoglycerate-independent phosphoglycerate mutase"/>
    <property type="match status" value="1"/>
</dbReference>
<keyword evidence="10" id="KW-0324">Glycolysis</keyword>
<dbReference type="STRING" id="4577.A0A1D6G993"/>
<protein>
    <recommendedName>
        <fullName evidence="7">phosphoglycerate mutase (2,3-diphosphoglycerate-independent)</fullName>
        <ecNumber evidence="7">5.4.2.12</ecNumber>
    </recommendedName>
</protein>
<dbReference type="Gene3D" id="3.40.1450.10">
    <property type="entry name" value="BPG-independent phosphoglycerate mutase, domain B"/>
    <property type="match status" value="1"/>
</dbReference>
<dbReference type="UniPathway" id="UPA00109">
    <property type="reaction ID" value="UER00186"/>
</dbReference>
<dbReference type="PANTHER" id="PTHR31637">
    <property type="entry name" value="2,3-BISPHOSPHOGLYCERATE-INDEPENDENT PHOSPHOGLYCERATE MUTASE"/>
    <property type="match status" value="1"/>
</dbReference>
<dbReference type="GO" id="GO:0006096">
    <property type="term" value="P:glycolytic process"/>
    <property type="evidence" value="ECO:0007669"/>
    <property type="project" value="UniProtKB-UniPathway"/>
</dbReference>
<dbReference type="GO" id="GO:0005737">
    <property type="term" value="C:cytoplasm"/>
    <property type="evidence" value="ECO:0007669"/>
    <property type="project" value="UniProtKB-SubCell"/>
</dbReference>
<dbReference type="SUPFAM" id="SSF64158">
    <property type="entry name" value="2,3-Bisphosphoglycerate-independent phosphoglycerate mutase, substrate-binding domain"/>
    <property type="match status" value="1"/>
</dbReference>
<dbReference type="Gene3D" id="3.40.720.10">
    <property type="entry name" value="Alkaline Phosphatase, subunit A"/>
    <property type="match status" value="2"/>
</dbReference>
<organism evidence="15">
    <name type="scientific">Zea mays</name>
    <name type="common">Maize</name>
    <dbReference type="NCBI Taxonomy" id="4577"/>
    <lineage>
        <taxon>Eukaryota</taxon>
        <taxon>Viridiplantae</taxon>
        <taxon>Streptophyta</taxon>
        <taxon>Embryophyta</taxon>
        <taxon>Tracheophyta</taxon>
        <taxon>Spermatophyta</taxon>
        <taxon>Magnoliopsida</taxon>
        <taxon>Liliopsida</taxon>
        <taxon>Poales</taxon>
        <taxon>Poaceae</taxon>
        <taxon>PACMAD clade</taxon>
        <taxon>Panicoideae</taxon>
        <taxon>Andropogonodae</taxon>
        <taxon>Andropogoneae</taxon>
        <taxon>Tripsacinae</taxon>
        <taxon>Zea</taxon>
    </lineage>
</organism>
<evidence type="ECO:0000256" key="8">
    <source>
        <dbReference type="ARBA" id="ARBA00022490"/>
    </source>
</evidence>
<dbReference type="GO" id="GO:0010037">
    <property type="term" value="P:response to carbon dioxide"/>
    <property type="evidence" value="ECO:0007669"/>
    <property type="project" value="UniProtKB-ARBA"/>
</dbReference>
<dbReference type="InterPro" id="IPR011258">
    <property type="entry name" value="BPG-indep_PGM_N"/>
</dbReference>
<dbReference type="SMR" id="A0A1D6G993"/>
<dbReference type="NCBIfam" id="TIGR01307">
    <property type="entry name" value="pgm_bpd_ind"/>
    <property type="match status" value="1"/>
</dbReference>
<evidence type="ECO:0000259" key="14">
    <source>
        <dbReference type="Pfam" id="PF06415"/>
    </source>
</evidence>
<dbReference type="GO" id="GO:0030145">
    <property type="term" value="F:manganese ion binding"/>
    <property type="evidence" value="ECO:0007669"/>
    <property type="project" value="InterPro"/>
</dbReference>
<feature type="domain" description="Metalloenzyme" evidence="13">
    <location>
        <begin position="20"/>
        <end position="568"/>
    </location>
</feature>
<keyword evidence="11" id="KW-0464">Manganese</keyword>
<evidence type="ECO:0000256" key="6">
    <source>
        <dbReference type="ARBA" id="ARBA00011245"/>
    </source>
</evidence>
<reference evidence="15" key="1">
    <citation type="submission" date="2015-12" db="EMBL/GenBank/DDBJ databases">
        <title>Update maize B73 reference genome by single molecule sequencing technologies.</title>
        <authorList>
            <consortium name="Maize Genome Sequencing Project"/>
            <person name="Ware D."/>
        </authorList>
    </citation>
    <scope>NUCLEOTIDE SEQUENCE</scope>
    <source>
        <tissue evidence="15">Seedling</tissue>
    </source>
</reference>
<sequence>MGSSGFSWTLPDHPKLPKGKPVAVVVLDGWGEANPDQYNCIHVAQTPVMDSLKNGAPEKWRLVKAHGTAVGLPSDDDMGNSEVGHNALGAGRIFAQGYVRCLFCFLEICFLFAKLVDQALASGKIYDGDGFNYIKESFESGTLHLIGLLSDGGVHSRLDQLQLLLKGVSERGAKKIRVHILTDGRDVLDGSSIGFVETLENDLLELRAKGVDAQIASGGGRMYVTMDRYENDWDVVKRGWDAQVLGEAPYKFKSALEAVKTLRAQPKANDQYLPPFVIVDDSGNAVGPVLDGDAVVTINFRADRMVMLAKALEYADFDNFDRVRVPKIRYAGMLQYDGELKLPSRYLVSPPEIDRTSGEYLVKNGIRTFACRQQHCFVCDSETVKFGHVTFFWNGNRSGYFDATKEEYVEVPSDSGITFNVAPNMKALEIAEKARDALLSGKFDQVRVNLPNGDMVGHTGDIEATVVACKAADEAVKIILDAVEQVGGIYLVTADHGNAEDMVKRNKSGKPLLDKNDRIQILTSHTLQPVPVAIGGPGLHPGVKFRNDIQTPGLANVAATVMNLHGFEAPADYEQTLIEVADN</sequence>
<gene>
    <name evidence="15" type="ORF">ZEAMMB73_Zm00001d012518</name>
</gene>
<dbReference type="InterPro" id="IPR005995">
    <property type="entry name" value="Pgm_bpd_ind"/>
</dbReference>
<evidence type="ECO:0000256" key="5">
    <source>
        <dbReference type="ARBA" id="ARBA00008819"/>
    </source>
</evidence>
<proteinExistence type="inferred from homology"/>
<dbReference type="SUPFAM" id="SSF53649">
    <property type="entry name" value="Alkaline phosphatase-like"/>
    <property type="match status" value="1"/>
</dbReference>
<dbReference type="FunCoup" id="A0A1D6G993">
    <property type="interactions" value="1476"/>
</dbReference>
<dbReference type="AlphaFoldDB" id="A0A1D6G993"/>
<evidence type="ECO:0000256" key="2">
    <source>
        <dbReference type="ARBA" id="ARBA00001936"/>
    </source>
</evidence>
<dbReference type="GO" id="GO:0004619">
    <property type="term" value="F:phosphoglycerate mutase activity"/>
    <property type="evidence" value="ECO:0007669"/>
    <property type="project" value="UniProtKB-EC"/>
</dbReference>
<dbReference type="EC" id="5.4.2.12" evidence="7"/>
<evidence type="ECO:0000256" key="12">
    <source>
        <dbReference type="ARBA" id="ARBA00023235"/>
    </source>
</evidence>
<comment type="cofactor">
    <cofactor evidence="2">
        <name>Mn(2+)</name>
        <dbReference type="ChEBI" id="CHEBI:29035"/>
    </cofactor>
</comment>
<feature type="domain" description="BPG-independent PGAM N-terminal" evidence="14">
    <location>
        <begin position="116"/>
        <end position="337"/>
    </location>
</feature>
<dbReference type="GO" id="GO:0010118">
    <property type="term" value="P:stomatal movement"/>
    <property type="evidence" value="ECO:0007669"/>
    <property type="project" value="UniProtKB-ARBA"/>
</dbReference>
<evidence type="ECO:0000256" key="7">
    <source>
        <dbReference type="ARBA" id="ARBA00012026"/>
    </source>
</evidence>
<evidence type="ECO:0000256" key="4">
    <source>
        <dbReference type="ARBA" id="ARBA00004798"/>
    </source>
</evidence>
<evidence type="ECO:0000256" key="10">
    <source>
        <dbReference type="ARBA" id="ARBA00023152"/>
    </source>
</evidence>
<comment type="subunit">
    <text evidence="6">Monomer.</text>
</comment>
<dbReference type="FunFam" id="3.40.720.10:FF:000177">
    <property type="entry name" value="23-bisphosphoglycerate-independent phosphoglycerate mutase 1"/>
    <property type="match status" value="1"/>
</dbReference>